<dbReference type="Pfam" id="PF12023">
    <property type="entry name" value="DUF3511"/>
    <property type="match status" value="1"/>
</dbReference>
<dbReference type="PANTHER" id="PTHR33193:SF13">
    <property type="entry name" value="EXPRESSED PROTEIN"/>
    <property type="match status" value="1"/>
</dbReference>
<name>A0A251VKH5_HELAN</name>
<evidence type="ECO:0008006" key="5">
    <source>
        <dbReference type="Google" id="ProtNLM"/>
    </source>
</evidence>
<sequence length="101" mass="11308">MDGTYNRPSNFSYQTDRRLEIVSGKGNQIYAAGGGGRSPEYAPRVSTSSAKPWGGFSDPESKRKKRIAKYKVYTIEGRVKASFRNGIRWIKAKCSDFIHGL</sequence>
<dbReference type="EMBL" id="MNCJ02000316">
    <property type="protein sequence ID" value="KAF5820324.1"/>
    <property type="molecule type" value="Genomic_DNA"/>
</dbReference>
<protein>
    <recommendedName>
        <fullName evidence="5">DUF3511 domain-containing protein</fullName>
    </recommendedName>
</protein>
<dbReference type="Gramene" id="mRNA:HanXRQr2_Chr01g0000951">
    <property type="protein sequence ID" value="CDS:HanXRQr2_Chr01g0000951.1"/>
    <property type="gene ID" value="HanXRQr2_Chr01g0000951"/>
</dbReference>
<keyword evidence="4" id="KW-1185">Reference proteome</keyword>
<feature type="region of interest" description="Disordered" evidence="1">
    <location>
        <begin position="33"/>
        <end position="60"/>
    </location>
</feature>
<dbReference type="AlphaFoldDB" id="A0A251VKH5"/>
<proteinExistence type="predicted"/>
<dbReference type="PANTHER" id="PTHR33193">
    <property type="entry name" value="DOMAIN PROTEIN, PUTATIVE (DUF3511)-RELATED"/>
    <property type="match status" value="1"/>
</dbReference>
<reference evidence="3" key="2">
    <citation type="submission" date="2017-02" db="EMBL/GenBank/DDBJ databases">
        <title>Sunflower complete genome.</title>
        <authorList>
            <person name="Langlade N."/>
            <person name="Munos S."/>
        </authorList>
    </citation>
    <scope>NUCLEOTIDE SEQUENCE [LARGE SCALE GENOMIC DNA]</scope>
    <source>
        <tissue evidence="3">Leaves</tissue>
    </source>
</reference>
<evidence type="ECO:0000313" key="2">
    <source>
        <dbReference type="EMBL" id="KAF5820324.1"/>
    </source>
</evidence>
<evidence type="ECO:0000256" key="1">
    <source>
        <dbReference type="SAM" id="MobiDB-lite"/>
    </source>
</evidence>
<reference evidence="2" key="3">
    <citation type="submission" date="2020-06" db="EMBL/GenBank/DDBJ databases">
        <title>Helianthus annuus Genome sequencing and assembly Release 2.</title>
        <authorList>
            <person name="Gouzy J."/>
            <person name="Langlade N."/>
            <person name="Munos S."/>
        </authorList>
    </citation>
    <scope>NUCLEOTIDE SEQUENCE</scope>
    <source>
        <tissue evidence="2">Leaves</tissue>
    </source>
</reference>
<dbReference type="Proteomes" id="UP000215914">
    <property type="component" value="Chromosome 1"/>
</dbReference>
<accession>A0A251VKH5</accession>
<dbReference type="InParanoid" id="A0A251VKH5"/>
<evidence type="ECO:0000313" key="4">
    <source>
        <dbReference type="Proteomes" id="UP000215914"/>
    </source>
</evidence>
<dbReference type="OMA" id="GSANIWC"/>
<gene>
    <name evidence="3" type="ORF">HannXRQ_Chr01g0000881</name>
    <name evidence="2" type="ORF">HanXRQr2_Chr01g0000951</name>
</gene>
<reference evidence="2 4" key="1">
    <citation type="journal article" date="2017" name="Nature">
        <title>The sunflower genome provides insights into oil metabolism, flowering and Asterid evolution.</title>
        <authorList>
            <person name="Badouin H."/>
            <person name="Gouzy J."/>
            <person name="Grassa C.J."/>
            <person name="Murat F."/>
            <person name="Staton S.E."/>
            <person name="Cottret L."/>
            <person name="Lelandais-Briere C."/>
            <person name="Owens G.L."/>
            <person name="Carrere S."/>
            <person name="Mayjonade B."/>
            <person name="Legrand L."/>
            <person name="Gill N."/>
            <person name="Kane N.C."/>
            <person name="Bowers J.E."/>
            <person name="Hubner S."/>
            <person name="Bellec A."/>
            <person name="Berard A."/>
            <person name="Berges H."/>
            <person name="Blanchet N."/>
            <person name="Boniface M.C."/>
            <person name="Brunel D."/>
            <person name="Catrice O."/>
            <person name="Chaidir N."/>
            <person name="Claudel C."/>
            <person name="Donnadieu C."/>
            <person name="Faraut T."/>
            <person name="Fievet G."/>
            <person name="Helmstetter N."/>
            <person name="King M."/>
            <person name="Knapp S.J."/>
            <person name="Lai Z."/>
            <person name="Le Paslier M.C."/>
            <person name="Lippi Y."/>
            <person name="Lorenzon L."/>
            <person name="Mandel J.R."/>
            <person name="Marage G."/>
            <person name="Marchand G."/>
            <person name="Marquand E."/>
            <person name="Bret-Mestries E."/>
            <person name="Morien E."/>
            <person name="Nambeesan S."/>
            <person name="Nguyen T."/>
            <person name="Pegot-Espagnet P."/>
            <person name="Pouilly N."/>
            <person name="Raftis F."/>
            <person name="Sallet E."/>
            <person name="Schiex T."/>
            <person name="Thomas J."/>
            <person name="Vandecasteele C."/>
            <person name="Vares D."/>
            <person name="Vear F."/>
            <person name="Vautrin S."/>
            <person name="Crespi M."/>
            <person name="Mangin B."/>
            <person name="Burke J.M."/>
            <person name="Salse J."/>
            <person name="Munos S."/>
            <person name="Vincourt P."/>
            <person name="Rieseberg L.H."/>
            <person name="Langlade N.B."/>
        </authorList>
    </citation>
    <scope>NUCLEOTIDE SEQUENCE [LARGE SCALE GENOMIC DNA]</scope>
    <source>
        <strain evidence="4">cv. SF193</strain>
        <tissue evidence="2">Leaves</tissue>
    </source>
</reference>
<dbReference type="InterPro" id="IPR021899">
    <property type="entry name" value="DUF3511"/>
</dbReference>
<dbReference type="OrthoDB" id="660385at2759"/>
<dbReference type="EMBL" id="CM007890">
    <property type="protein sequence ID" value="OTG35819.1"/>
    <property type="molecule type" value="Genomic_DNA"/>
</dbReference>
<evidence type="ECO:0000313" key="3">
    <source>
        <dbReference type="EMBL" id="OTG35819.1"/>
    </source>
</evidence>
<dbReference type="FunCoup" id="A0A251VKH5">
    <property type="interactions" value="11"/>
</dbReference>
<organism evidence="3 4">
    <name type="scientific">Helianthus annuus</name>
    <name type="common">Common sunflower</name>
    <dbReference type="NCBI Taxonomy" id="4232"/>
    <lineage>
        <taxon>Eukaryota</taxon>
        <taxon>Viridiplantae</taxon>
        <taxon>Streptophyta</taxon>
        <taxon>Embryophyta</taxon>
        <taxon>Tracheophyta</taxon>
        <taxon>Spermatophyta</taxon>
        <taxon>Magnoliopsida</taxon>
        <taxon>eudicotyledons</taxon>
        <taxon>Gunneridae</taxon>
        <taxon>Pentapetalae</taxon>
        <taxon>asterids</taxon>
        <taxon>campanulids</taxon>
        <taxon>Asterales</taxon>
        <taxon>Asteraceae</taxon>
        <taxon>Asteroideae</taxon>
        <taxon>Heliantheae alliance</taxon>
        <taxon>Heliantheae</taxon>
        <taxon>Helianthus</taxon>
    </lineage>
</organism>